<dbReference type="PANTHER" id="PTHR43727">
    <property type="entry name" value="DIAMINOPIMELATE DECARBOXYLASE"/>
    <property type="match status" value="1"/>
</dbReference>
<reference evidence="5" key="2">
    <citation type="submission" date="2021-04" db="EMBL/GenBank/DDBJ databases">
        <authorList>
            <person name="Gilroy R."/>
        </authorList>
    </citation>
    <scope>NUCLEOTIDE SEQUENCE</scope>
    <source>
        <strain evidence="5">ChiHecec2B26-446</strain>
    </source>
</reference>
<accession>A0A9D1TPC6</accession>
<dbReference type="GO" id="GO:0008836">
    <property type="term" value="F:diaminopimelate decarboxylase activity"/>
    <property type="evidence" value="ECO:0007669"/>
    <property type="project" value="TreeGrafter"/>
</dbReference>
<evidence type="ECO:0000259" key="4">
    <source>
        <dbReference type="Pfam" id="PF02784"/>
    </source>
</evidence>
<dbReference type="InterPro" id="IPR002433">
    <property type="entry name" value="Orn_de-COase"/>
</dbReference>
<comment type="cofactor">
    <cofactor evidence="1 3">
        <name>pyridoxal 5'-phosphate</name>
        <dbReference type="ChEBI" id="CHEBI:597326"/>
    </cofactor>
</comment>
<reference evidence="5" key="1">
    <citation type="journal article" date="2021" name="PeerJ">
        <title>Extensive microbial diversity within the chicken gut microbiome revealed by metagenomics and culture.</title>
        <authorList>
            <person name="Gilroy R."/>
            <person name="Ravi A."/>
            <person name="Getino M."/>
            <person name="Pursley I."/>
            <person name="Horton D.L."/>
            <person name="Alikhan N.F."/>
            <person name="Baker D."/>
            <person name="Gharbi K."/>
            <person name="Hall N."/>
            <person name="Watson M."/>
            <person name="Adriaenssens E.M."/>
            <person name="Foster-Nyarko E."/>
            <person name="Jarju S."/>
            <person name="Secka A."/>
            <person name="Antonio M."/>
            <person name="Oren A."/>
            <person name="Chaudhuri R.R."/>
            <person name="La Ragione R."/>
            <person name="Hildebrand F."/>
            <person name="Pallen M.J."/>
        </authorList>
    </citation>
    <scope>NUCLEOTIDE SEQUENCE</scope>
    <source>
        <strain evidence="5">ChiHecec2B26-446</strain>
    </source>
</reference>
<evidence type="ECO:0000256" key="3">
    <source>
        <dbReference type="PIRSR" id="PIRSR600183-50"/>
    </source>
</evidence>
<dbReference type="InterPro" id="IPR029066">
    <property type="entry name" value="PLP-binding_barrel"/>
</dbReference>
<dbReference type="AlphaFoldDB" id="A0A9D1TPC6"/>
<dbReference type="Gene3D" id="2.40.37.10">
    <property type="entry name" value="Lyase, Ornithine Decarboxylase, Chain A, domain 1"/>
    <property type="match status" value="1"/>
</dbReference>
<feature type="modified residue" description="N6-(pyridoxal phosphate)lysine" evidence="3">
    <location>
        <position position="40"/>
    </location>
</feature>
<comment type="caution">
    <text evidence="5">The sequence shown here is derived from an EMBL/GenBank/DDBJ whole genome shotgun (WGS) entry which is preliminary data.</text>
</comment>
<feature type="domain" description="Orn/DAP/Arg decarboxylase 2 N-terminal" evidence="4">
    <location>
        <begin position="18"/>
        <end position="269"/>
    </location>
</feature>
<dbReference type="Proteomes" id="UP000886752">
    <property type="component" value="Unassembled WGS sequence"/>
</dbReference>
<dbReference type="PRINTS" id="PR01179">
    <property type="entry name" value="ODADCRBXLASE"/>
</dbReference>
<dbReference type="SUPFAM" id="SSF51419">
    <property type="entry name" value="PLP-binding barrel"/>
    <property type="match status" value="1"/>
</dbReference>
<evidence type="ECO:0000256" key="1">
    <source>
        <dbReference type="ARBA" id="ARBA00001933"/>
    </source>
</evidence>
<dbReference type="Pfam" id="PF02784">
    <property type="entry name" value="Orn_Arg_deC_N"/>
    <property type="match status" value="1"/>
</dbReference>
<dbReference type="InterPro" id="IPR022644">
    <property type="entry name" value="De-COase2_N"/>
</dbReference>
<dbReference type="SUPFAM" id="SSF50621">
    <property type="entry name" value="Alanine racemase C-terminal domain-like"/>
    <property type="match status" value="1"/>
</dbReference>
<dbReference type="GO" id="GO:0006596">
    <property type="term" value="P:polyamine biosynthetic process"/>
    <property type="evidence" value="ECO:0007669"/>
    <property type="project" value="InterPro"/>
</dbReference>
<organism evidence="5 6">
    <name type="scientific">Candidatus Desulfovibrio intestinipullorum</name>
    <dbReference type="NCBI Taxonomy" id="2838536"/>
    <lineage>
        <taxon>Bacteria</taxon>
        <taxon>Pseudomonadati</taxon>
        <taxon>Thermodesulfobacteriota</taxon>
        <taxon>Desulfovibrionia</taxon>
        <taxon>Desulfovibrionales</taxon>
        <taxon>Desulfovibrionaceae</taxon>
        <taxon>Desulfovibrio</taxon>
    </lineage>
</organism>
<sequence length="402" mass="42912">MQLAEELGTPLYVYEKDAILAQLARLKRTFPGVTILYSLKCNPFEPVCRLLAGRTCGFDAASPGEVHKALASGQTPDNILYSAPGKSLDDLQRTFDRCTLIADSLSELHRLNALASAAGKILTVGLRISPSLALGPGARPDIVQALPDKFGVDEERLPELAREFQSLTSLHLAGLHVHVRSQVLSAQALTAIFTHVARLARFWVQELHRPLAFLNLGGGLGIPNALEEGLDLDELGCQTGRLVASLQDLCRQESGGPLRLFVESGRFLVGRAGSFVTRITDVKTSRGTTFACAPGLMNHYLRICLARLMNDLPLPDNFAGPLEPLWSGPGLALPLVLGAPAPVQRVTLCGTLCTAQDIALRDVLLPGILPGNLLVFPNAGAYAAALSPHGFAGHEAHGEVLV</sequence>
<dbReference type="PRINTS" id="PR01182">
    <property type="entry name" value="ORNDCRBXLASE"/>
</dbReference>
<gene>
    <name evidence="5" type="ORF">H9894_01820</name>
</gene>
<protein>
    <submittedName>
        <fullName evidence="5">Diaminopimelate decarboxylase</fullName>
    </submittedName>
</protein>
<name>A0A9D1TPC6_9BACT</name>
<dbReference type="Gene3D" id="3.20.20.10">
    <property type="entry name" value="Alanine racemase"/>
    <property type="match status" value="1"/>
</dbReference>
<dbReference type="InterPro" id="IPR000183">
    <property type="entry name" value="Orn/DAP/Arg_de-COase"/>
</dbReference>
<dbReference type="PANTHER" id="PTHR43727:SF2">
    <property type="entry name" value="GROUP IV DECARBOXYLASE"/>
    <property type="match status" value="1"/>
</dbReference>
<dbReference type="InterPro" id="IPR009006">
    <property type="entry name" value="Ala_racemase/Decarboxylase_C"/>
</dbReference>
<keyword evidence="2 3" id="KW-0663">Pyridoxal phosphate</keyword>
<feature type="active site" description="Proton donor" evidence="3">
    <location>
        <position position="353"/>
    </location>
</feature>
<evidence type="ECO:0000313" key="6">
    <source>
        <dbReference type="Proteomes" id="UP000886752"/>
    </source>
</evidence>
<evidence type="ECO:0000256" key="2">
    <source>
        <dbReference type="ARBA" id="ARBA00022898"/>
    </source>
</evidence>
<evidence type="ECO:0000313" key="5">
    <source>
        <dbReference type="EMBL" id="HIV99916.1"/>
    </source>
</evidence>
<proteinExistence type="predicted"/>
<dbReference type="EMBL" id="DXHV01000021">
    <property type="protein sequence ID" value="HIV99916.1"/>
    <property type="molecule type" value="Genomic_DNA"/>
</dbReference>
<dbReference type="GO" id="GO:0009089">
    <property type="term" value="P:lysine biosynthetic process via diaminopimelate"/>
    <property type="evidence" value="ECO:0007669"/>
    <property type="project" value="TreeGrafter"/>
</dbReference>